<proteinExistence type="predicted"/>
<dbReference type="AlphaFoldDB" id="R1CGG5"/>
<reference evidence="3" key="1">
    <citation type="submission" date="2012-07" db="EMBL/GenBank/DDBJ databases">
        <title>Genome variability drives Emilianias global distribution.</title>
        <authorList>
            <consortium name="DOE Joint Genome Institute"/>
            <person name="Read B."/>
            <person name="Kegel J."/>
            <person name="Klute M."/>
            <person name="Kuo A."/>
            <person name="Lefebvre S.C."/>
            <person name="Maumus F."/>
            <person name="Mayer C."/>
            <person name="Miller J."/>
            <person name="Allen A."/>
            <person name="Bidle K."/>
            <person name="Borodovsky M."/>
            <person name="Bowler C."/>
            <person name="Brownlee C."/>
            <person name="Claverie J.-M."/>
            <person name="Cock M."/>
            <person name="De Vargas C."/>
            <person name="Elias M."/>
            <person name="Frickenhaus S."/>
            <person name="Gladyshev V.N."/>
            <person name="Gonzalez K."/>
            <person name="Guda C."/>
            <person name="Hadaegh A."/>
            <person name="Herman E."/>
            <person name="Iglesias-Rodriguez D."/>
            <person name="Jones B."/>
            <person name="Lawson T."/>
            <person name="Leese F."/>
            <person name="Lin Y.-C."/>
            <person name="Lindquist E."/>
            <person name="Lobanov A."/>
            <person name="Lucas S."/>
            <person name="Malik S.-H.B."/>
            <person name="Marsh M.E."/>
            <person name="Mock T."/>
            <person name="Monier A."/>
            <person name="Moreau H."/>
            <person name="Mueller-Roeber B."/>
            <person name="Napier J."/>
            <person name="Ogata H."/>
            <person name="Parker M."/>
            <person name="Probert I."/>
            <person name="Quesneville H."/>
            <person name="Raines C."/>
            <person name="Rensing S."/>
            <person name="Riano-Pachon D.M."/>
            <person name="Richier S."/>
            <person name="Rokitta S."/>
            <person name="Salamov A."/>
            <person name="Sarno A.F."/>
            <person name="Schmutz J."/>
            <person name="Schroeder D."/>
            <person name="Shiraiwa Y."/>
            <person name="Soanes D.M."/>
            <person name="Valentin K."/>
            <person name="Van Der Giezen M."/>
            <person name="Van Der Peer Y."/>
            <person name="Vardi A."/>
            <person name="Verret F."/>
            <person name="Von Dassow P."/>
            <person name="Wheeler G."/>
            <person name="Williams B."/>
            <person name="Wilson W."/>
            <person name="Wolfe G."/>
            <person name="Wurch L.L."/>
            <person name="Young J."/>
            <person name="Dacks J.B."/>
            <person name="Delwiche C.F."/>
            <person name="Dyhrman S."/>
            <person name="Glockner G."/>
            <person name="John U."/>
            <person name="Richards T."/>
            <person name="Worden A.Z."/>
            <person name="Zhang X."/>
            <person name="Grigoriev I.V."/>
        </authorList>
    </citation>
    <scope>NUCLEOTIDE SEQUENCE</scope>
    <source>
        <strain evidence="3">CCMP1516</strain>
    </source>
</reference>
<evidence type="ECO:0000313" key="3">
    <source>
        <dbReference type="EMBL" id="EOD21582.1"/>
    </source>
</evidence>
<dbReference type="RefSeq" id="XP_005774011.1">
    <property type="nucleotide sequence ID" value="XM_005773954.1"/>
</dbReference>
<feature type="region of interest" description="Disordered" evidence="1">
    <location>
        <begin position="176"/>
        <end position="205"/>
    </location>
</feature>
<feature type="compositionally biased region" description="Basic residues" evidence="1">
    <location>
        <begin position="178"/>
        <end position="193"/>
    </location>
</feature>
<organism evidence="3">
    <name type="scientific">Emiliania huxleyi</name>
    <name type="common">Coccolithophore</name>
    <name type="synonym">Pontosphaera huxleyi</name>
    <dbReference type="NCBI Taxonomy" id="2903"/>
    <lineage>
        <taxon>Eukaryota</taxon>
        <taxon>Haptista</taxon>
        <taxon>Haptophyta</taxon>
        <taxon>Prymnesiophyceae</taxon>
        <taxon>Isochrysidales</taxon>
        <taxon>Noelaerhabdaceae</taxon>
        <taxon>Emiliania</taxon>
    </lineage>
</organism>
<accession>R1CGG5</accession>
<sequence length="205" mass="21112">MSSVLRSLSALLATQVMANELASFYADHARRAPCSVGKASLLGTRAGGVTMRLALETWVGGGTLAIALDAADLRVASASSAAVSPEEPPERLASEPAAAPAQRSAFLIVLSQLAPADKTLTLHLTPTASAPAAAAAASSGTALAAAQSLAAQGVFNARQSCSDRLPGPRRRVCDCRRERGRRAARKGRSRRTTAGREASAVPRRT</sequence>
<feature type="signal peptide" evidence="2">
    <location>
        <begin position="1"/>
        <end position="18"/>
    </location>
</feature>
<dbReference type="HOGENOM" id="CLU_116573_0_0_1"/>
<name>R1CGG5_EMIHU</name>
<dbReference type="GeneID" id="17267129"/>
<dbReference type="EMBL" id="KB865843">
    <property type="protein sequence ID" value="EOD21582.1"/>
    <property type="molecule type" value="Genomic_DNA"/>
</dbReference>
<protein>
    <submittedName>
        <fullName evidence="3">Uncharacterized protein</fullName>
    </submittedName>
</protein>
<dbReference type="KEGG" id="ehx:EMIHUDRAFT_373986"/>
<keyword evidence="2" id="KW-0732">Signal</keyword>
<evidence type="ECO:0000256" key="2">
    <source>
        <dbReference type="SAM" id="SignalP"/>
    </source>
</evidence>
<evidence type="ECO:0000256" key="1">
    <source>
        <dbReference type="SAM" id="MobiDB-lite"/>
    </source>
</evidence>
<feature type="non-terminal residue" evidence="3">
    <location>
        <position position="205"/>
    </location>
</feature>
<feature type="chain" id="PRO_5009974849" evidence="2">
    <location>
        <begin position="19"/>
        <end position="205"/>
    </location>
</feature>
<gene>
    <name evidence="3" type="ORF">EMIHUDRAFT_373986</name>
</gene>